<sequence>MDDAESMLSDGDLDALFAACSSDLFVDIGQKGNSACRFQAAMSSLPESAIAAHQTRSFAWAESSAASQIVDVNMLTHHQQQQTPHHHNHHGMLQSALSHFGSAGFSPFQMCAEEIARKRPVFARSHTVSSSSLVVVGAMSAFWQSLMAAQQLAFGRWHTPQSDAAACDATARRGKAARE</sequence>
<keyword evidence="1" id="KW-1185">Reference proteome</keyword>
<dbReference type="AlphaFoldDB" id="A0A914WZW6"/>
<protein>
    <submittedName>
        <fullName evidence="2">Uncharacterized protein</fullName>
    </submittedName>
</protein>
<accession>A0A914WZW6</accession>
<organism evidence="1 2">
    <name type="scientific">Plectus sambesii</name>
    <dbReference type="NCBI Taxonomy" id="2011161"/>
    <lineage>
        <taxon>Eukaryota</taxon>
        <taxon>Metazoa</taxon>
        <taxon>Ecdysozoa</taxon>
        <taxon>Nematoda</taxon>
        <taxon>Chromadorea</taxon>
        <taxon>Plectida</taxon>
        <taxon>Plectina</taxon>
        <taxon>Plectoidea</taxon>
        <taxon>Plectidae</taxon>
        <taxon>Plectus</taxon>
    </lineage>
</organism>
<evidence type="ECO:0000313" key="1">
    <source>
        <dbReference type="Proteomes" id="UP000887566"/>
    </source>
</evidence>
<name>A0A914WZW6_9BILA</name>
<dbReference type="WBParaSite" id="PSAMB.scaffold5760size10932.g27251.t1">
    <property type="protein sequence ID" value="PSAMB.scaffold5760size10932.g27251.t1"/>
    <property type="gene ID" value="PSAMB.scaffold5760size10932.g27251"/>
</dbReference>
<dbReference type="Proteomes" id="UP000887566">
    <property type="component" value="Unplaced"/>
</dbReference>
<reference evidence="2" key="1">
    <citation type="submission" date="2022-11" db="UniProtKB">
        <authorList>
            <consortium name="WormBaseParasite"/>
        </authorList>
    </citation>
    <scope>IDENTIFICATION</scope>
</reference>
<evidence type="ECO:0000313" key="2">
    <source>
        <dbReference type="WBParaSite" id="PSAMB.scaffold5760size10932.g27251.t1"/>
    </source>
</evidence>
<proteinExistence type="predicted"/>